<keyword evidence="3" id="KW-1185">Reference proteome</keyword>
<evidence type="ECO:0000256" key="1">
    <source>
        <dbReference type="SAM" id="SignalP"/>
    </source>
</evidence>
<reference evidence="3" key="1">
    <citation type="journal article" date="2023" name="Arch. Microbiol.">
        <title>Desulfoferula mesophilus gen. nov. sp. nov., a mesophilic sulfate-reducing bacterium isolated from a brackish lake sediment.</title>
        <authorList>
            <person name="Watanabe T."/>
            <person name="Yabe T."/>
            <person name="Tsuji J.M."/>
            <person name="Fukui M."/>
        </authorList>
    </citation>
    <scope>NUCLEOTIDE SEQUENCE [LARGE SCALE GENOMIC DNA]</scope>
    <source>
        <strain evidence="3">12FAK</strain>
    </source>
</reference>
<feature type="signal peptide" evidence="1">
    <location>
        <begin position="1"/>
        <end position="25"/>
    </location>
</feature>
<accession>A0AAU9E9Q0</accession>
<evidence type="ECO:0000313" key="3">
    <source>
        <dbReference type="Proteomes" id="UP001366166"/>
    </source>
</evidence>
<name>A0AAU9E9Q0_9BACT</name>
<feature type="chain" id="PRO_5043392504" evidence="1">
    <location>
        <begin position="26"/>
        <end position="200"/>
    </location>
</feature>
<dbReference type="KEGG" id="dmp:FAK_03780"/>
<dbReference type="AlphaFoldDB" id="A0AAU9E9Q0"/>
<organism evidence="2 3">
    <name type="scientific">Desulfoferula mesophila</name>
    <dbReference type="NCBI Taxonomy" id="3058419"/>
    <lineage>
        <taxon>Bacteria</taxon>
        <taxon>Pseudomonadati</taxon>
        <taxon>Thermodesulfobacteriota</taxon>
        <taxon>Desulfarculia</taxon>
        <taxon>Desulfarculales</taxon>
        <taxon>Desulfarculaceae</taxon>
        <taxon>Desulfoferula</taxon>
    </lineage>
</organism>
<dbReference type="RefSeq" id="WP_338604891.1">
    <property type="nucleotide sequence ID" value="NZ_AP028679.1"/>
</dbReference>
<dbReference type="Proteomes" id="UP001366166">
    <property type="component" value="Chromosome"/>
</dbReference>
<dbReference type="EMBL" id="AP028679">
    <property type="protein sequence ID" value="BEQ13312.1"/>
    <property type="molecule type" value="Genomic_DNA"/>
</dbReference>
<gene>
    <name evidence="2" type="ORF">FAK_03780</name>
</gene>
<proteinExistence type="predicted"/>
<sequence>MIRLIYLPALLLAGLLSLGPPAAWAQEEETSQAPPAVEGEREITAGVRSGRLGRDELIAKGKELSYFQKLRLYYYAQELEPFFGGVEGAIRDLARTSPEDAPKIDAARAALYQAMERSYQRLAAARRPELDLEWRRGLTGLIYLDYDWRERVYEQKKDEIKNPYDLVALLDCLDAKLRGLEPYDITSCPAVAGAAGGMQP</sequence>
<protein>
    <submittedName>
        <fullName evidence="2">Uncharacterized protein</fullName>
    </submittedName>
</protein>
<evidence type="ECO:0000313" key="2">
    <source>
        <dbReference type="EMBL" id="BEQ13312.1"/>
    </source>
</evidence>
<keyword evidence="1" id="KW-0732">Signal</keyword>